<evidence type="ECO:0000313" key="3">
    <source>
        <dbReference type="Proteomes" id="UP000320421"/>
    </source>
</evidence>
<dbReference type="Gene3D" id="1.10.1740.10">
    <property type="match status" value="1"/>
</dbReference>
<dbReference type="AlphaFoldDB" id="A0A517PL34"/>
<feature type="domain" description="RNA polymerase sigma-70 ECF-like HTH" evidence="1">
    <location>
        <begin position="10"/>
        <end position="200"/>
    </location>
</feature>
<dbReference type="EMBL" id="CP036266">
    <property type="protein sequence ID" value="QDT20093.1"/>
    <property type="molecule type" value="Genomic_DNA"/>
</dbReference>
<dbReference type="OrthoDB" id="291381at2"/>
<organism evidence="2 3">
    <name type="scientific">Gimesia chilikensis</name>
    <dbReference type="NCBI Taxonomy" id="2605989"/>
    <lineage>
        <taxon>Bacteria</taxon>
        <taxon>Pseudomonadati</taxon>
        <taxon>Planctomycetota</taxon>
        <taxon>Planctomycetia</taxon>
        <taxon>Planctomycetales</taxon>
        <taxon>Planctomycetaceae</taxon>
        <taxon>Gimesia</taxon>
    </lineage>
</organism>
<name>A0A517PL34_9PLAN</name>
<accession>A0A517PL34</accession>
<dbReference type="Pfam" id="PF07638">
    <property type="entry name" value="Sigma70_ECF"/>
    <property type="match status" value="1"/>
</dbReference>
<gene>
    <name evidence="2" type="ORF">HG66A1_18780</name>
</gene>
<protein>
    <submittedName>
        <fullName evidence="2">ECF sigma factor</fullName>
    </submittedName>
</protein>
<dbReference type="RefSeq" id="WP_145182408.1">
    <property type="nucleotide sequence ID" value="NZ_CP036266.1"/>
</dbReference>
<proteinExistence type="predicted"/>
<reference evidence="2 3" key="1">
    <citation type="submission" date="2019-02" db="EMBL/GenBank/DDBJ databases">
        <title>Deep-cultivation of Planctomycetes and their phenomic and genomic characterization uncovers novel biology.</title>
        <authorList>
            <person name="Wiegand S."/>
            <person name="Jogler M."/>
            <person name="Boedeker C."/>
            <person name="Pinto D."/>
            <person name="Vollmers J."/>
            <person name="Rivas-Marin E."/>
            <person name="Kohn T."/>
            <person name="Peeters S.H."/>
            <person name="Heuer A."/>
            <person name="Rast P."/>
            <person name="Oberbeckmann S."/>
            <person name="Bunk B."/>
            <person name="Jeske O."/>
            <person name="Meyerdierks A."/>
            <person name="Storesund J.E."/>
            <person name="Kallscheuer N."/>
            <person name="Luecker S."/>
            <person name="Lage O.M."/>
            <person name="Pohl T."/>
            <person name="Merkel B.J."/>
            <person name="Hornburger P."/>
            <person name="Mueller R.-W."/>
            <person name="Bruemmer F."/>
            <person name="Labrenz M."/>
            <person name="Spormann A.M."/>
            <person name="Op den Camp H."/>
            <person name="Overmann J."/>
            <person name="Amann R."/>
            <person name="Jetten M.S.M."/>
            <person name="Mascher T."/>
            <person name="Medema M.H."/>
            <person name="Devos D.P."/>
            <person name="Kaster A.-K."/>
            <person name="Ovreas L."/>
            <person name="Rohde M."/>
            <person name="Galperin M.Y."/>
            <person name="Jogler C."/>
        </authorList>
    </citation>
    <scope>NUCLEOTIDE SEQUENCE [LARGE SCALE GENOMIC DNA]</scope>
    <source>
        <strain evidence="2 3">HG66A1</strain>
    </source>
</reference>
<evidence type="ECO:0000259" key="1">
    <source>
        <dbReference type="Pfam" id="PF07638"/>
    </source>
</evidence>
<sequence>MAAGMENQGSVTNWLDQLKRGEADSLQQQLWNRYFEQLVQLARSHLQKDLCRVEDEEDAVLSAFNSFFVRLKAGQFPNLNDRTSLWPLLVNITLCKTRNLYRRQSAQKRDVRRTVSGTSNEESDNWLDQLAQESPSPELAVEAAEEANRMLAVLGKDSLRDVARLKLEGYTNAEIAAKVGVMERSVERRLVLIRQIWTEEVESELV</sequence>
<evidence type="ECO:0000313" key="2">
    <source>
        <dbReference type="EMBL" id="QDT20093.1"/>
    </source>
</evidence>
<dbReference type="InterPro" id="IPR053812">
    <property type="entry name" value="HTH_Sigma70_ECF-like"/>
</dbReference>
<dbReference type="Proteomes" id="UP000320421">
    <property type="component" value="Chromosome"/>
</dbReference>
<keyword evidence="3" id="KW-1185">Reference proteome</keyword>